<dbReference type="Gene3D" id="1.10.238.10">
    <property type="entry name" value="EF-hand"/>
    <property type="match status" value="1"/>
</dbReference>
<evidence type="ECO:0000256" key="1">
    <source>
        <dbReference type="ARBA" id="ARBA00004496"/>
    </source>
</evidence>
<evidence type="ECO:0000256" key="5">
    <source>
        <dbReference type="ARBA" id="ARBA00022837"/>
    </source>
</evidence>
<evidence type="ECO:0000256" key="4">
    <source>
        <dbReference type="ARBA" id="ARBA00022737"/>
    </source>
</evidence>
<dbReference type="OrthoDB" id="186625at2759"/>
<keyword evidence="5" id="KW-0106">Calcium</keyword>
<evidence type="ECO:0000259" key="6">
    <source>
        <dbReference type="PROSITE" id="PS50222"/>
    </source>
</evidence>
<dbReference type="KEGG" id="mng:MNEG_3016"/>
<dbReference type="STRING" id="145388.A0A0D2K351"/>
<evidence type="ECO:0000256" key="3">
    <source>
        <dbReference type="ARBA" id="ARBA00022723"/>
    </source>
</evidence>
<dbReference type="GO" id="GO:0005737">
    <property type="term" value="C:cytoplasm"/>
    <property type="evidence" value="ECO:0007669"/>
    <property type="project" value="UniProtKB-SubCell"/>
</dbReference>
<keyword evidence="3" id="KW-0479">Metal-binding</keyword>
<dbReference type="PANTHER" id="PTHR46212:SF3">
    <property type="entry name" value="GH27120P"/>
    <property type="match status" value="1"/>
</dbReference>
<dbReference type="InterPro" id="IPR018247">
    <property type="entry name" value="EF_Hand_1_Ca_BS"/>
</dbReference>
<proteinExistence type="predicted"/>
<dbReference type="InterPro" id="IPR051426">
    <property type="entry name" value="Peflin/Sorcin_CaBP"/>
</dbReference>
<dbReference type="Pfam" id="PF13499">
    <property type="entry name" value="EF-hand_7"/>
    <property type="match status" value="1"/>
</dbReference>
<dbReference type="GO" id="GO:0005509">
    <property type="term" value="F:calcium ion binding"/>
    <property type="evidence" value="ECO:0007669"/>
    <property type="project" value="InterPro"/>
</dbReference>
<dbReference type="GeneID" id="25735894"/>
<dbReference type="InterPro" id="IPR011992">
    <property type="entry name" value="EF-hand-dom_pair"/>
</dbReference>
<dbReference type="RefSeq" id="XP_013903957.1">
    <property type="nucleotide sequence ID" value="XM_014048503.1"/>
</dbReference>
<evidence type="ECO:0000256" key="2">
    <source>
        <dbReference type="ARBA" id="ARBA00022490"/>
    </source>
</evidence>
<organism evidence="7 8">
    <name type="scientific">Monoraphidium neglectum</name>
    <dbReference type="NCBI Taxonomy" id="145388"/>
    <lineage>
        <taxon>Eukaryota</taxon>
        <taxon>Viridiplantae</taxon>
        <taxon>Chlorophyta</taxon>
        <taxon>core chlorophytes</taxon>
        <taxon>Chlorophyceae</taxon>
        <taxon>CS clade</taxon>
        <taxon>Sphaeropleales</taxon>
        <taxon>Selenastraceae</taxon>
        <taxon>Monoraphidium</taxon>
    </lineage>
</organism>
<comment type="subcellular location">
    <subcellularLocation>
        <location evidence="1">Cytoplasm</location>
    </subcellularLocation>
</comment>
<name>A0A0D2K351_9CHLO</name>
<gene>
    <name evidence="7" type="ORF">MNEG_3016</name>
</gene>
<dbReference type="GO" id="GO:0048306">
    <property type="term" value="F:calcium-dependent protein binding"/>
    <property type="evidence" value="ECO:0007669"/>
    <property type="project" value="UniProtKB-ARBA"/>
</dbReference>
<dbReference type="EMBL" id="KK100583">
    <property type="protein sequence ID" value="KIZ04938.1"/>
    <property type="molecule type" value="Genomic_DNA"/>
</dbReference>
<reference evidence="7 8" key="1">
    <citation type="journal article" date="2013" name="BMC Genomics">
        <title>Reconstruction of the lipid metabolism for the microalga Monoraphidium neglectum from its genome sequence reveals characteristics suitable for biofuel production.</title>
        <authorList>
            <person name="Bogen C."/>
            <person name="Al-Dilaimi A."/>
            <person name="Albersmeier A."/>
            <person name="Wichmann J."/>
            <person name="Grundmann M."/>
            <person name="Rupp O."/>
            <person name="Lauersen K.J."/>
            <person name="Blifernez-Klassen O."/>
            <person name="Kalinowski J."/>
            <person name="Goesmann A."/>
            <person name="Mussgnug J.H."/>
            <person name="Kruse O."/>
        </authorList>
    </citation>
    <scope>NUCLEOTIDE SEQUENCE [LARGE SCALE GENOMIC DNA]</scope>
    <source>
        <strain evidence="7 8">SAG 48.87</strain>
    </source>
</reference>
<sequence length="175" mass="19168">MKGAPMMGGNLQHHLHASMHYTDKNGVLGAPELQQALSLGGLNFSLATVAHIIRIHDKANRGAISFEEFSKLHEFLTNVQASFDYFDRDHSNSLTVNEIGDALNHAGYQLDQTALQAVFSRFDPTRSGALGLTEFLALTLFLRSSTATFNAFDSDRSGTVSLSFDQFLFACAHCI</sequence>
<accession>A0A0D2K351</accession>
<dbReference type="AlphaFoldDB" id="A0A0D2K351"/>
<feature type="domain" description="EF-hand" evidence="6">
    <location>
        <begin position="74"/>
        <end position="109"/>
    </location>
</feature>
<protein>
    <submittedName>
        <fullName evidence="7">Peflin</fullName>
    </submittedName>
</protein>
<dbReference type="Pfam" id="PF13202">
    <property type="entry name" value="EF-hand_5"/>
    <property type="match status" value="1"/>
</dbReference>
<dbReference type="PROSITE" id="PS50222">
    <property type="entry name" value="EF_HAND_2"/>
    <property type="match status" value="1"/>
</dbReference>
<dbReference type="Pfam" id="PF13833">
    <property type="entry name" value="EF-hand_8"/>
    <property type="match status" value="1"/>
</dbReference>
<evidence type="ECO:0000313" key="7">
    <source>
        <dbReference type="EMBL" id="KIZ04938.1"/>
    </source>
</evidence>
<evidence type="ECO:0000313" key="8">
    <source>
        <dbReference type="Proteomes" id="UP000054498"/>
    </source>
</evidence>
<dbReference type="Proteomes" id="UP000054498">
    <property type="component" value="Unassembled WGS sequence"/>
</dbReference>
<dbReference type="PANTHER" id="PTHR46212">
    <property type="entry name" value="PEFLIN"/>
    <property type="match status" value="1"/>
</dbReference>
<keyword evidence="8" id="KW-1185">Reference proteome</keyword>
<dbReference type="InterPro" id="IPR002048">
    <property type="entry name" value="EF_hand_dom"/>
</dbReference>
<dbReference type="SUPFAM" id="SSF47473">
    <property type="entry name" value="EF-hand"/>
    <property type="match status" value="1"/>
</dbReference>
<keyword evidence="2" id="KW-0963">Cytoplasm</keyword>
<keyword evidence="4" id="KW-0677">Repeat</keyword>
<dbReference type="PROSITE" id="PS00018">
    <property type="entry name" value="EF_HAND_1"/>
    <property type="match status" value="1"/>
</dbReference>